<dbReference type="RefSeq" id="WP_124087144.1">
    <property type="nucleotide sequence ID" value="NZ_UXAW01000072.1"/>
</dbReference>
<evidence type="ECO:0000256" key="1">
    <source>
        <dbReference type="SAM" id="Phobius"/>
    </source>
</evidence>
<feature type="transmembrane region" description="Helical" evidence="1">
    <location>
        <begin position="7"/>
        <end position="28"/>
    </location>
</feature>
<dbReference type="EMBL" id="UXAW01000072">
    <property type="protein sequence ID" value="VDC30028.1"/>
    <property type="molecule type" value="Genomic_DNA"/>
</dbReference>
<evidence type="ECO:0000313" key="3">
    <source>
        <dbReference type="Proteomes" id="UP000277498"/>
    </source>
</evidence>
<accession>A0A3P5X667</accession>
<keyword evidence="1" id="KW-0812">Transmembrane</keyword>
<name>A0A3P5X667_9RHOB</name>
<evidence type="ECO:0000313" key="2">
    <source>
        <dbReference type="EMBL" id="VDC30028.1"/>
    </source>
</evidence>
<feature type="transmembrane region" description="Helical" evidence="1">
    <location>
        <begin position="48"/>
        <end position="65"/>
    </location>
</feature>
<keyword evidence="1" id="KW-0472">Membrane</keyword>
<dbReference type="AlphaFoldDB" id="A0A3P5X667"/>
<proteinExistence type="predicted"/>
<gene>
    <name evidence="2" type="ORF">XINFAN_02397</name>
</gene>
<organism evidence="2 3">
    <name type="scientific">Pseudogemmobacter humi</name>
    <dbReference type="NCBI Taxonomy" id="2483812"/>
    <lineage>
        <taxon>Bacteria</taxon>
        <taxon>Pseudomonadati</taxon>
        <taxon>Pseudomonadota</taxon>
        <taxon>Alphaproteobacteria</taxon>
        <taxon>Rhodobacterales</taxon>
        <taxon>Paracoccaceae</taxon>
        <taxon>Pseudogemmobacter</taxon>
    </lineage>
</organism>
<protein>
    <submittedName>
        <fullName evidence="2">Uncharacterized protein</fullName>
    </submittedName>
</protein>
<sequence length="70" mass="7358">MKSLAELVLLLATIVGIGALLWMAFHFVSVEITGEPGTGASDPGFRGGLRVFAGAAAVFVLTAFLRRRIP</sequence>
<dbReference type="Proteomes" id="UP000277498">
    <property type="component" value="Unassembled WGS sequence"/>
</dbReference>
<reference evidence="2 3" key="1">
    <citation type="submission" date="2018-11" db="EMBL/GenBank/DDBJ databases">
        <authorList>
            <person name="Criscuolo A."/>
        </authorList>
    </citation>
    <scope>NUCLEOTIDE SEQUENCE [LARGE SCALE GENOMIC DNA]</scope>
    <source>
        <strain evidence="2">ACIP111625</strain>
    </source>
</reference>
<keyword evidence="1" id="KW-1133">Transmembrane helix</keyword>
<keyword evidence="3" id="KW-1185">Reference proteome</keyword>